<protein>
    <submittedName>
        <fullName evidence="7">Amino acid/amide ABC transporter substrate-binding protein, HAAT family</fullName>
    </submittedName>
</protein>
<evidence type="ECO:0000313" key="8">
    <source>
        <dbReference type="Proteomes" id="UP000198284"/>
    </source>
</evidence>
<feature type="signal peptide" evidence="5">
    <location>
        <begin position="1"/>
        <end position="26"/>
    </location>
</feature>
<dbReference type="Pfam" id="PF13458">
    <property type="entry name" value="Peripla_BP_6"/>
    <property type="match status" value="1"/>
</dbReference>
<dbReference type="CDD" id="cd20013">
    <property type="entry name" value="PBP1_RPA0985_benzoate-like"/>
    <property type="match status" value="1"/>
</dbReference>
<dbReference type="PRINTS" id="PR00337">
    <property type="entry name" value="LEUILEVALBP"/>
</dbReference>
<dbReference type="InterPro" id="IPR028081">
    <property type="entry name" value="Leu-bd"/>
</dbReference>
<dbReference type="SUPFAM" id="SSF53822">
    <property type="entry name" value="Periplasmic binding protein-like I"/>
    <property type="match status" value="1"/>
</dbReference>
<dbReference type="EMBL" id="FZOT01000021">
    <property type="protein sequence ID" value="SNT27595.1"/>
    <property type="molecule type" value="Genomic_DNA"/>
</dbReference>
<organism evidence="7 8">
    <name type="scientific">Noviherbaspirillum humi</name>
    <dbReference type="NCBI Taxonomy" id="1688639"/>
    <lineage>
        <taxon>Bacteria</taxon>
        <taxon>Pseudomonadati</taxon>
        <taxon>Pseudomonadota</taxon>
        <taxon>Betaproteobacteria</taxon>
        <taxon>Burkholderiales</taxon>
        <taxon>Oxalobacteraceae</taxon>
        <taxon>Noviherbaspirillum</taxon>
    </lineage>
</organism>
<evidence type="ECO:0000256" key="2">
    <source>
        <dbReference type="ARBA" id="ARBA00022448"/>
    </source>
</evidence>
<evidence type="ECO:0000256" key="5">
    <source>
        <dbReference type="SAM" id="SignalP"/>
    </source>
</evidence>
<dbReference type="OrthoDB" id="9794229at2"/>
<sequence length="393" mass="42332">MAFKFMKAAVPVAGMMFAAAMGAAQADEIRVGVIASFSGPYSTWGKHIQEATDAYVAQQNGKVGNHTVKVIYKDVGGNNPARARQLAEELVVRDKVQYIAGLEFTPTSLAVADVATQAKVPIVINNAGTSGILAKSPYLLRSGYTQWMVATPLAKWTAEQGGKKVFLAAADYAPGHDAIASYKKSFTDAGGTIVGELKIPLNTTDFSTYMQKIKEANPEYLYMFMPVGPSSVAFIKAYVERGLDKAGIKLQATAETEESELPGYGDAAAGIITALHYSPASTTPANQQFVNALKQKYGQDRIPNVASISAWDGMSMIFQMIKATDGKQDGDKAMAAIKGFSWESPRGPVTVDPQTRDLIQNIYIRKVEKVNGAYVNKPFKTYNAIKDPGTKVE</sequence>
<keyword evidence="8" id="KW-1185">Reference proteome</keyword>
<feature type="chain" id="PRO_5012512037" evidence="5">
    <location>
        <begin position="27"/>
        <end position="393"/>
    </location>
</feature>
<dbReference type="AlphaFoldDB" id="A0A239LBB4"/>
<feature type="domain" description="Leucine-binding protein" evidence="6">
    <location>
        <begin position="28"/>
        <end position="368"/>
    </location>
</feature>
<dbReference type="RefSeq" id="WP_089401353.1">
    <property type="nucleotide sequence ID" value="NZ_FZOT01000021.1"/>
</dbReference>
<name>A0A239LBB4_9BURK</name>
<evidence type="ECO:0000256" key="3">
    <source>
        <dbReference type="ARBA" id="ARBA00022729"/>
    </source>
</evidence>
<evidence type="ECO:0000313" key="7">
    <source>
        <dbReference type="EMBL" id="SNT27595.1"/>
    </source>
</evidence>
<keyword evidence="2" id="KW-0813">Transport</keyword>
<comment type="similarity">
    <text evidence="1">Belongs to the leucine-binding protein family.</text>
</comment>
<dbReference type="GO" id="GO:0006865">
    <property type="term" value="P:amino acid transport"/>
    <property type="evidence" value="ECO:0007669"/>
    <property type="project" value="UniProtKB-KW"/>
</dbReference>
<evidence type="ECO:0000256" key="4">
    <source>
        <dbReference type="ARBA" id="ARBA00022970"/>
    </source>
</evidence>
<dbReference type="InterPro" id="IPR051010">
    <property type="entry name" value="BCAA_transport"/>
</dbReference>
<dbReference type="Proteomes" id="UP000198284">
    <property type="component" value="Unassembled WGS sequence"/>
</dbReference>
<dbReference type="PANTHER" id="PTHR30483">
    <property type="entry name" value="LEUCINE-SPECIFIC-BINDING PROTEIN"/>
    <property type="match status" value="1"/>
</dbReference>
<dbReference type="Gene3D" id="3.40.50.2300">
    <property type="match status" value="2"/>
</dbReference>
<keyword evidence="4" id="KW-0029">Amino-acid transport</keyword>
<accession>A0A239LBB4</accession>
<dbReference type="InterPro" id="IPR028082">
    <property type="entry name" value="Peripla_BP_I"/>
</dbReference>
<evidence type="ECO:0000259" key="6">
    <source>
        <dbReference type="Pfam" id="PF13458"/>
    </source>
</evidence>
<reference evidence="7 8" key="1">
    <citation type="submission" date="2017-06" db="EMBL/GenBank/DDBJ databases">
        <authorList>
            <person name="Kim H.J."/>
            <person name="Triplett B.A."/>
        </authorList>
    </citation>
    <scope>NUCLEOTIDE SEQUENCE [LARGE SCALE GENOMIC DNA]</scope>
    <source>
        <strain evidence="7 8">U15</strain>
    </source>
</reference>
<keyword evidence="3 5" id="KW-0732">Signal</keyword>
<dbReference type="InterPro" id="IPR000709">
    <property type="entry name" value="Leu_Ile_Val-bd"/>
</dbReference>
<gene>
    <name evidence="7" type="ORF">SAMN06265795_12117</name>
</gene>
<evidence type="ECO:0000256" key="1">
    <source>
        <dbReference type="ARBA" id="ARBA00010062"/>
    </source>
</evidence>
<proteinExistence type="inferred from homology"/>
<dbReference type="PANTHER" id="PTHR30483:SF6">
    <property type="entry name" value="PERIPLASMIC BINDING PROTEIN OF ABC TRANSPORTER FOR NATURAL AMINO ACIDS"/>
    <property type="match status" value="1"/>
</dbReference>